<dbReference type="EMBL" id="FNKO01000001">
    <property type="protein sequence ID" value="SDQ43741.1"/>
    <property type="molecule type" value="Genomic_DNA"/>
</dbReference>
<dbReference type="Pfam" id="PF13563">
    <property type="entry name" value="2_5_RNA_ligase2"/>
    <property type="match status" value="1"/>
</dbReference>
<accession>A0A1H1AW40</accession>
<dbReference type="Proteomes" id="UP000199301">
    <property type="component" value="Unassembled WGS sequence"/>
</dbReference>
<evidence type="ECO:0000256" key="1">
    <source>
        <dbReference type="ARBA" id="ARBA00022801"/>
    </source>
</evidence>
<protein>
    <recommendedName>
        <fullName evidence="2">RNA 2',3'-cyclic phosphodiesterase</fullName>
        <shortName evidence="2">RNA 2',3'-CPDase</shortName>
        <ecNumber evidence="2">3.1.4.58</ecNumber>
    </recommendedName>
</protein>
<reference evidence="4" key="1">
    <citation type="submission" date="2016-10" db="EMBL/GenBank/DDBJ databases">
        <authorList>
            <person name="Varghese N."/>
            <person name="Submissions S."/>
        </authorList>
    </citation>
    <scope>NUCLEOTIDE SEQUENCE [LARGE SCALE GENOMIC DNA]</scope>
    <source>
        <strain evidence="4">DSM 45459</strain>
    </source>
</reference>
<proteinExistence type="inferred from homology"/>
<comment type="catalytic activity">
    <reaction evidence="2">
        <text>a 3'-end 2',3'-cyclophospho-ribonucleotide-RNA + H2O = a 3'-end 2'-phospho-ribonucleotide-RNA + H(+)</text>
        <dbReference type="Rhea" id="RHEA:11828"/>
        <dbReference type="Rhea" id="RHEA-COMP:10464"/>
        <dbReference type="Rhea" id="RHEA-COMP:17353"/>
        <dbReference type="ChEBI" id="CHEBI:15377"/>
        <dbReference type="ChEBI" id="CHEBI:15378"/>
        <dbReference type="ChEBI" id="CHEBI:83064"/>
        <dbReference type="ChEBI" id="CHEBI:173113"/>
        <dbReference type="EC" id="3.1.4.58"/>
    </reaction>
</comment>
<dbReference type="GO" id="GO:0008664">
    <property type="term" value="F:RNA 2',3'-cyclic 3'-phosphodiesterase activity"/>
    <property type="evidence" value="ECO:0007669"/>
    <property type="project" value="UniProtKB-EC"/>
</dbReference>
<dbReference type="SUPFAM" id="SSF55144">
    <property type="entry name" value="LigT-like"/>
    <property type="match status" value="1"/>
</dbReference>
<dbReference type="HAMAP" id="MF_01940">
    <property type="entry name" value="RNA_CPDase"/>
    <property type="match status" value="1"/>
</dbReference>
<evidence type="ECO:0000313" key="3">
    <source>
        <dbReference type="EMBL" id="SDQ43741.1"/>
    </source>
</evidence>
<dbReference type="InterPro" id="IPR004175">
    <property type="entry name" value="RNA_CPDase"/>
</dbReference>
<feature type="active site" description="Proton donor" evidence="2">
    <location>
        <position position="48"/>
    </location>
</feature>
<evidence type="ECO:0000313" key="4">
    <source>
        <dbReference type="Proteomes" id="UP000199301"/>
    </source>
</evidence>
<feature type="active site" description="Proton acceptor" evidence="2">
    <location>
        <position position="135"/>
    </location>
</feature>
<dbReference type="STRING" id="995062.SAMN04489718_1757"/>
<keyword evidence="1 2" id="KW-0378">Hydrolase</keyword>
<sequence>MRLFTALWPSAAAVEDLSAVLGGEPPGSWRAAVEQLRGFRFVPAGQWHSTLCFHGDEADPARVAANLRNGVAGLLREDPGFVPPRLRLAGSGVFRGVLWVGVVPAPEEDDGGVTRRSLHRLAETAGADSERFRPHVTVARWSGGGVRTDHIAGWLDDYAGPAWSVDSLDVVASERDEGVLTYRTVHRVPLTSP</sequence>
<dbReference type="Gene3D" id="3.90.1140.10">
    <property type="entry name" value="Cyclic phosphodiesterase"/>
    <property type="match status" value="1"/>
</dbReference>
<organism evidence="3 4">
    <name type="scientific">Actinopolyspora saharensis</name>
    <dbReference type="NCBI Taxonomy" id="995062"/>
    <lineage>
        <taxon>Bacteria</taxon>
        <taxon>Bacillati</taxon>
        <taxon>Actinomycetota</taxon>
        <taxon>Actinomycetes</taxon>
        <taxon>Actinopolysporales</taxon>
        <taxon>Actinopolysporaceae</taxon>
        <taxon>Actinopolyspora</taxon>
    </lineage>
</organism>
<keyword evidence="4" id="KW-1185">Reference proteome</keyword>
<dbReference type="RefSeq" id="WP_245695696.1">
    <property type="nucleotide sequence ID" value="NZ_FNKO01000001.1"/>
</dbReference>
<keyword evidence="3" id="KW-0436">Ligase</keyword>
<dbReference type="EC" id="3.1.4.58" evidence="2"/>
<feature type="short sequence motif" description="HXTX 1" evidence="2">
    <location>
        <begin position="48"/>
        <end position="51"/>
    </location>
</feature>
<dbReference type="GO" id="GO:0016874">
    <property type="term" value="F:ligase activity"/>
    <property type="evidence" value="ECO:0007669"/>
    <property type="project" value="UniProtKB-KW"/>
</dbReference>
<comment type="function">
    <text evidence="2">Hydrolyzes RNA 2',3'-cyclic phosphodiester to an RNA 2'-phosphomonoester.</text>
</comment>
<name>A0A1H1AW40_9ACTN</name>
<dbReference type="InterPro" id="IPR009097">
    <property type="entry name" value="Cyclic_Pdiesterase"/>
</dbReference>
<comment type="similarity">
    <text evidence="2">Belongs to the 2H phosphoesterase superfamily. ThpR family.</text>
</comment>
<dbReference type="GO" id="GO:0004113">
    <property type="term" value="F:2',3'-cyclic-nucleotide 3'-phosphodiesterase activity"/>
    <property type="evidence" value="ECO:0007669"/>
    <property type="project" value="InterPro"/>
</dbReference>
<dbReference type="AlphaFoldDB" id="A0A1H1AW40"/>
<evidence type="ECO:0000256" key="2">
    <source>
        <dbReference type="HAMAP-Rule" id="MF_01940"/>
    </source>
</evidence>
<gene>
    <name evidence="3" type="ORF">SAMN04489718_1757</name>
</gene>
<feature type="short sequence motif" description="HXTX 2" evidence="2">
    <location>
        <begin position="135"/>
        <end position="138"/>
    </location>
</feature>